<gene>
    <name evidence="1" type="ORF">OSO01_19190</name>
</gene>
<dbReference type="EMBL" id="BJYM01000007">
    <property type="protein sequence ID" value="GEN87180.1"/>
    <property type="molecule type" value="Genomic_DNA"/>
</dbReference>
<dbReference type="Proteomes" id="UP000321558">
    <property type="component" value="Unassembled WGS sequence"/>
</dbReference>
<comment type="caution">
    <text evidence="1">The sequence shown here is derived from an EMBL/GenBank/DDBJ whole genome shotgun (WGS) entry which is preliminary data.</text>
</comment>
<proteinExistence type="predicted"/>
<name>A0A511ZIC0_9BACI</name>
<protein>
    <submittedName>
        <fullName evidence="1">Uncharacterized protein</fullName>
    </submittedName>
</protein>
<reference evidence="1 2" key="1">
    <citation type="submission" date="2019-07" db="EMBL/GenBank/DDBJ databases">
        <title>Whole genome shotgun sequence of Oceanobacillus sojae NBRC 105379.</title>
        <authorList>
            <person name="Hosoyama A."/>
            <person name="Uohara A."/>
            <person name="Ohji S."/>
            <person name="Ichikawa N."/>
        </authorList>
    </citation>
    <scope>NUCLEOTIDE SEQUENCE [LARGE SCALE GENOMIC DNA]</scope>
    <source>
        <strain evidence="1 2">NBRC 105379</strain>
    </source>
</reference>
<evidence type="ECO:0000313" key="2">
    <source>
        <dbReference type="Proteomes" id="UP000321558"/>
    </source>
</evidence>
<dbReference type="AlphaFoldDB" id="A0A511ZIC0"/>
<organism evidence="1 2">
    <name type="scientific">Oceanobacillus sojae</name>
    <dbReference type="NCBI Taxonomy" id="582851"/>
    <lineage>
        <taxon>Bacteria</taxon>
        <taxon>Bacillati</taxon>
        <taxon>Bacillota</taxon>
        <taxon>Bacilli</taxon>
        <taxon>Bacillales</taxon>
        <taxon>Bacillaceae</taxon>
        <taxon>Oceanobacillus</taxon>
    </lineage>
</organism>
<accession>A0A511ZIC0</accession>
<sequence length="54" mass="6091">MVPRINSSLCYIMETGFFMFLNFTFNRIGGVDHELPSAICGRNLYPFTRVIGSG</sequence>
<evidence type="ECO:0000313" key="1">
    <source>
        <dbReference type="EMBL" id="GEN87180.1"/>
    </source>
</evidence>
<keyword evidence="2" id="KW-1185">Reference proteome</keyword>